<protein>
    <recommendedName>
        <fullName evidence="5">Mitochondrial fission 1 protein</fullName>
    </recommendedName>
</protein>
<dbReference type="InterPro" id="IPR016543">
    <property type="entry name" value="Fis1"/>
</dbReference>
<accession>A0AAW1QWN1</accession>
<dbReference type="GO" id="GO:0016559">
    <property type="term" value="P:peroxisome fission"/>
    <property type="evidence" value="ECO:0007669"/>
    <property type="project" value="TreeGrafter"/>
</dbReference>
<keyword evidence="2" id="KW-0812">Transmembrane</keyword>
<gene>
    <name evidence="3" type="ORF">WJX74_002744</name>
</gene>
<organism evidence="3 4">
    <name type="scientific">Apatococcus lobatus</name>
    <dbReference type="NCBI Taxonomy" id="904363"/>
    <lineage>
        <taxon>Eukaryota</taxon>
        <taxon>Viridiplantae</taxon>
        <taxon>Chlorophyta</taxon>
        <taxon>core chlorophytes</taxon>
        <taxon>Trebouxiophyceae</taxon>
        <taxon>Chlorellales</taxon>
        <taxon>Chlorellaceae</taxon>
        <taxon>Apatococcus</taxon>
    </lineage>
</organism>
<evidence type="ECO:0000256" key="1">
    <source>
        <dbReference type="SAM" id="MobiDB-lite"/>
    </source>
</evidence>
<reference evidence="3 4" key="1">
    <citation type="journal article" date="2024" name="Nat. Commun.">
        <title>Phylogenomics reveals the evolutionary origins of lichenization in chlorophyte algae.</title>
        <authorList>
            <person name="Puginier C."/>
            <person name="Libourel C."/>
            <person name="Otte J."/>
            <person name="Skaloud P."/>
            <person name="Haon M."/>
            <person name="Grisel S."/>
            <person name="Petersen M."/>
            <person name="Berrin J.G."/>
            <person name="Delaux P.M."/>
            <person name="Dal Grande F."/>
            <person name="Keller J."/>
        </authorList>
    </citation>
    <scope>NUCLEOTIDE SEQUENCE [LARGE SCALE GENOMIC DNA]</scope>
    <source>
        <strain evidence="3 4">SAG 2145</strain>
    </source>
</reference>
<dbReference type="Gene3D" id="1.25.40.10">
    <property type="entry name" value="Tetratricopeptide repeat domain"/>
    <property type="match status" value="1"/>
</dbReference>
<dbReference type="SUPFAM" id="SSF48452">
    <property type="entry name" value="TPR-like"/>
    <property type="match status" value="1"/>
</dbReference>
<dbReference type="GO" id="GO:0000422">
    <property type="term" value="P:autophagy of mitochondrion"/>
    <property type="evidence" value="ECO:0007669"/>
    <property type="project" value="TreeGrafter"/>
</dbReference>
<dbReference type="GO" id="GO:0000266">
    <property type="term" value="P:mitochondrial fission"/>
    <property type="evidence" value="ECO:0007669"/>
    <property type="project" value="InterPro"/>
</dbReference>
<dbReference type="CDD" id="cd12212">
    <property type="entry name" value="Fis1"/>
    <property type="match status" value="1"/>
</dbReference>
<dbReference type="InterPro" id="IPR028061">
    <property type="entry name" value="Fis1_TPR_C"/>
</dbReference>
<dbReference type="InterPro" id="IPR033745">
    <property type="entry name" value="Fis1_cytosol"/>
</dbReference>
<dbReference type="Pfam" id="PF14853">
    <property type="entry name" value="Fis1_TPR_C"/>
    <property type="match status" value="1"/>
</dbReference>
<evidence type="ECO:0008006" key="5">
    <source>
        <dbReference type="Google" id="ProtNLM"/>
    </source>
</evidence>
<proteinExistence type="predicted"/>
<evidence type="ECO:0000313" key="4">
    <source>
        <dbReference type="Proteomes" id="UP001438707"/>
    </source>
</evidence>
<dbReference type="AlphaFoldDB" id="A0AAW1QWN1"/>
<dbReference type="GO" id="GO:0005741">
    <property type="term" value="C:mitochondrial outer membrane"/>
    <property type="evidence" value="ECO:0007669"/>
    <property type="project" value="TreeGrafter"/>
</dbReference>
<comment type="caution">
    <text evidence="3">The sequence shown here is derived from an EMBL/GenBank/DDBJ whole genome shotgun (WGS) entry which is preliminary data.</text>
</comment>
<dbReference type="PANTHER" id="PTHR13247:SF0">
    <property type="entry name" value="MITOCHONDRIAL FISSION 1 PROTEIN"/>
    <property type="match status" value="1"/>
</dbReference>
<keyword evidence="2" id="KW-1133">Transmembrane helix</keyword>
<evidence type="ECO:0000313" key="3">
    <source>
        <dbReference type="EMBL" id="KAK9825978.1"/>
    </source>
</evidence>
<name>A0AAW1QWN1_9CHLO</name>
<dbReference type="Proteomes" id="UP001438707">
    <property type="component" value="Unassembled WGS sequence"/>
</dbReference>
<feature type="region of interest" description="Disordered" evidence="1">
    <location>
        <begin position="1"/>
        <end position="23"/>
    </location>
</feature>
<dbReference type="EMBL" id="JALJOS010000022">
    <property type="protein sequence ID" value="KAK9825978.1"/>
    <property type="molecule type" value="Genomic_DNA"/>
</dbReference>
<keyword evidence="4" id="KW-1185">Reference proteome</keyword>
<evidence type="ECO:0000256" key="2">
    <source>
        <dbReference type="SAM" id="Phobius"/>
    </source>
</evidence>
<dbReference type="GO" id="GO:0005778">
    <property type="term" value="C:peroxisomal membrane"/>
    <property type="evidence" value="ECO:0007669"/>
    <property type="project" value="TreeGrafter"/>
</dbReference>
<sequence>MSQLPVSDETQVEDFQEEYEKLSSQGSKEASAACQRLVWALVHSKSQNKVKQGLELAEITLSRKERPAADEQRELVYYCAVAFYKLGRYIDARRQLEELLKIQPHFHQAETLKAMVEDQIVKEGLIGVGLGAGLLGIVAIGIAAFANRR</sequence>
<feature type="transmembrane region" description="Helical" evidence="2">
    <location>
        <begin position="125"/>
        <end position="146"/>
    </location>
</feature>
<keyword evidence="2" id="KW-0472">Membrane</keyword>
<dbReference type="InterPro" id="IPR011990">
    <property type="entry name" value="TPR-like_helical_dom_sf"/>
</dbReference>
<dbReference type="PANTHER" id="PTHR13247">
    <property type="entry name" value="TETRATRICOPEPTIDE REPEAT PROTEIN 11 TPR REPEAT PROTEIN 11"/>
    <property type="match status" value="1"/>
</dbReference>